<protein>
    <submittedName>
        <fullName evidence="1">Uncharacterized protein</fullName>
    </submittedName>
</protein>
<dbReference type="EMBL" id="CP109109">
    <property type="protein sequence ID" value="WSC01567.1"/>
    <property type="molecule type" value="Genomic_DNA"/>
</dbReference>
<dbReference type="Proteomes" id="UP001348369">
    <property type="component" value="Chromosome"/>
</dbReference>
<keyword evidence="2" id="KW-1185">Reference proteome</keyword>
<name>A0ACD4ZX00_9ACTN</name>
<evidence type="ECO:0000313" key="1">
    <source>
        <dbReference type="EMBL" id="WSC01567.1"/>
    </source>
</evidence>
<organism evidence="1 2">
    <name type="scientific">Streptomyces scopuliridis</name>
    <dbReference type="NCBI Taxonomy" id="452529"/>
    <lineage>
        <taxon>Bacteria</taxon>
        <taxon>Bacillati</taxon>
        <taxon>Actinomycetota</taxon>
        <taxon>Actinomycetes</taxon>
        <taxon>Kitasatosporales</taxon>
        <taxon>Streptomycetaceae</taxon>
        <taxon>Streptomyces</taxon>
    </lineage>
</organism>
<reference evidence="1" key="1">
    <citation type="submission" date="2022-10" db="EMBL/GenBank/DDBJ databases">
        <title>The complete genomes of actinobacterial strains from the NBC collection.</title>
        <authorList>
            <person name="Joergensen T.S."/>
            <person name="Alvarez Arevalo M."/>
            <person name="Sterndorff E.B."/>
            <person name="Faurdal D."/>
            <person name="Vuksanovic O."/>
            <person name="Mourched A.-S."/>
            <person name="Charusanti P."/>
            <person name="Shaw S."/>
            <person name="Blin K."/>
            <person name="Weber T."/>
        </authorList>
    </citation>
    <scope>NUCLEOTIDE SEQUENCE</scope>
    <source>
        <strain evidence="1">NBC 01771</strain>
    </source>
</reference>
<accession>A0ACD4ZX00</accession>
<evidence type="ECO:0000313" key="2">
    <source>
        <dbReference type="Proteomes" id="UP001348369"/>
    </source>
</evidence>
<proteinExistence type="predicted"/>
<sequence>MGTGMVDQTTLDYLAERLDDLAGEFPGSAVEVDLVTLTDHIGVLTHHLDNALGRAQDRFTATETVYPPERRTLAQLAEATVGITRALNVLAEALAHATQGYRKEAHPGDGHSHLRNDPATALIIAAEKYADARVRLTDVATAMRPTPAAGGISTPRSTALPATPAPVAGIRQAPTVHR</sequence>
<gene>
    <name evidence="1" type="ORF">OG835_34205</name>
</gene>